<gene>
    <name evidence="4" type="ORF">ROLI_003260</name>
</gene>
<accession>A0ABZ2BQT2</accession>
<dbReference type="PROSITE" id="PS50883">
    <property type="entry name" value="EAL"/>
    <property type="match status" value="1"/>
</dbReference>
<keyword evidence="1" id="KW-0472">Membrane</keyword>
<dbReference type="RefSeq" id="WP_187428190.1">
    <property type="nucleotide sequence ID" value="NZ_CP143423.1"/>
</dbReference>
<dbReference type="InterPro" id="IPR029787">
    <property type="entry name" value="Nucleotide_cyclase"/>
</dbReference>
<dbReference type="Pfam" id="PF00563">
    <property type="entry name" value="EAL"/>
    <property type="match status" value="1"/>
</dbReference>
<evidence type="ECO:0000313" key="4">
    <source>
        <dbReference type="EMBL" id="WVX47259.1"/>
    </source>
</evidence>
<name>A0ABZ2BQT2_9RHOB</name>
<evidence type="ECO:0000259" key="2">
    <source>
        <dbReference type="PROSITE" id="PS50883"/>
    </source>
</evidence>
<evidence type="ECO:0000313" key="5">
    <source>
        <dbReference type="Proteomes" id="UP001318682"/>
    </source>
</evidence>
<dbReference type="Gene3D" id="3.20.20.450">
    <property type="entry name" value="EAL domain"/>
    <property type="match status" value="1"/>
</dbReference>
<dbReference type="Gene3D" id="3.30.70.270">
    <property type="match status" value="1"/>
</dbReference>
<protein>
    <recommendedName>
        <fullName evidence="6">Diguanylate cyclase/phosphodiesterase</fullName>
    </recommendedName>
</protein>
<dbReference type="Pfam" id="PF00990">
    <property type="entry name" value="GGDEF"/>
    <property type="match status" value="1"/>
</dbReference>
<dbReference type="SMART" id="SM00052">
    <property type="entry name" value="EAL"/>
    <property type="match status" value="1"/>
</dbReference>
<dbReference type="CDD" id="cd01949">
    <property type="entry name" value="GGDEF"/>
    <property type="match status" value="1"/>
</dbReference>
<keyword evidence="5" id="KW-1185">Reference proteome</keyword>
<dbReference type="Proteomes" id="UP001318682">
    <property type="component" value="Chromosome"/>
</dbReference>
<reference evidence="5" key="1">
    <citation type="submission" date="2024-01" db="EMBL/GenBank/DDBJ databases">
        <title>Roseobacter fucihabitans sp. nov., isolated from the brown alga Fucus spiralis.</title>
        <authorList>
            <person name="Hahnke S."/>
            <person name="Berger M."/>
            <person name="Schlingloff A."/>
            <person name="Athale I."/>
            <person name="Neumann-Schaal M."/>
            <person name="Adenaya A."/>
            <person name="Poehlein A."/>
            <person name="Daniel R."/>
            <person name="Pertersen J."/>
            <person name="Brinkhoff T."/>
        </authorList>
    </citation>
    <scope>NUCLEOTIDE SEQUENCE [LARGE SCALE GENOMIC DNA]</scope>
    <source>
        <strain evidence="5">B14</strain>
    </source>
</reference>
<dbReference type="PANTHER" id="PTHR44757">
    <property type="entry name" value="DIGUANYLATE CYCLASE DGCP"/>
    <property type="match status" value="1"/>
</dbReference>
<dbReference type="SUPFAM" id="SSF55073">
    <property type="entry name" value="Nucleotide cyclase"/>
    <property type="match status" value="1"/>
</dbReference>
<dbReference type="NCBIfam" id="TIGR00254">
    <property type="entry name" value="GGDEF"/>
    <property type="match status" value="1"/>
</dbReference>
<feature type="transmembrane region" description="Helical" evidence="1">
    <location>
        <begin position="193"/>
        <end position="215"/>
    </location>
</feature>
<dbReference type="InterPro" id="IPR000160">
    <property type="entry name" value="GGDEF_dom"/>
</dbReference>
<dbReference type="EMBL" id="CP143423">
    <property type="protein sequence ID" value="WVX47259.1"/>
    <property type="molecule type" value="Genomic_DNA"/>
</dbReference>
<evidence type="ECO:0000256" key="1">
    <source>
        <dbReference type="SAM" id="Phobius"/>
    </source>
</evidence>
<dbReference type="PANTHER" id="PTHR44757:SF2">
    <property type="entry name" value="BIOFILM ARCHITECTURE MAINTENANCE PROTEIN MBAA"/>
    <property type="match status" value="1"/>
</dbReference>
<proteinExistence type="predicted"/>
<sequence length="659" mass="73698">MAEYSFSPSDQTMSVFKRYGMPLLFVCSLTALILIGVHAGMAWAVQKIVMTKSENVALNWATHFNAEMIDAIDIAERGSLSDNQQRVVDAAIEFSEIHSFAVFDINAELVYSSDYGVVKRQSDRNPDVHAQRVLGTGSPFIDIFSHPSDTENPDVFAHVFVPAFDTDGRAIGVIGLFMDKTESAAVYTKALSLFAWVLPALCAFLYALPSLAYVIKREQAHARTEKVALLSRFDQLTGTLNRHTMTHESKQLFANRGQLENVGVFFLDIDTFKGVNDEYGHEFGDAYLQFISSVILNNVRSDDLVGRMGGDEFVITLRKVSREKMREIGENILKDARAHFEYKGRTTQASVSIGCYLAEPSVSRKDALHAADLALYHAKATGRNAMVEYFPELDIAMLRRREIEARMRDAMRDQEFETVFQPITSPQNKKIVGFEALLRLYGNDGAPIPPSEFIPIAEESGMIEQIGAFILRDAVLNAKAWPEDVFVSVNLSPAQFKRGDLVSLVADTLQELDFPARRLEFEVTEGLLMADEQRVSDQLVGLKQMGISIAMDDFGTGYSSLGYLWKYSFDKLKIDRVFLEGFDFDKNRYGQIIETIVTLGHKMGMKVTVEGIETQGHQEMLDHLDCDQYQGFHFGKPMPADQALRALAGMTAESSSDTQ</sequence>
<dbReference type="SMART" id="SM00267">
    <property type="entry name" value="GGDEF"/>
    <property type="match status" value="1"/>
</dbReference>
<dbReference type="PROSITE" id="PS50887">
    <property type="entry name" value="GGDEF"/>
    <property type="match status" value="1"/>
</dbReference>
<dbReference type="CDD" id="cd18773">
    <property type="entry name" value="PDC1_HK_sensor"/>
    <property type="match status" value="1"/>
</dbReference>
<dbReference type="SUPFAM" id="SSF141868">
    <property type="entry name" value="EAL domain-like"/>
    <property type="match status" value="1"/>
</dbReference>
<organism evidence="4 5">
    <name type="scientific">Roseobacter fucihabitans</name>
    <dbReference type="NCBI Taxonomy" id="1537242"/>
    <lineage>
        <taxon>Bacteria</taxon>
        <taxon>Pseudomonadati</taxon>
        <taxon>Pseudomonadota</taxon>
        <taxon>Alphaproteobacteria</taxon>
        <taxon>Rhodobacterales</taxon>
        <taxon>Roseobacteraceae</taxon>
        <taxon>Roseobacter</taxon>
    </lineage>
</organism>
<dbReference type="InterPro" id="IPR035919">
    <property type="entry name" value="EAL_sf"/>
</dbReference>
<keyword evidence="1" id="KW-1133">Transmembrane helix</keyword>
<evidence type="ECO:0000259" key="3">
    <source>
        <dbReference type="PROSITE" id="PS50887"/>
    </source>
</evidence>
<keyword evidence="1" id="KW-0812">Transmembrane</keyword>
<feature type="domain" description="EAL" evidence="2">
    <location>
        <begin position="400"/>
        <end position="651"/>
    </location>
</feature>
<dbReference type="InterPro" id="IPR043128">
    <property type="entry name" value="Rev_trsase/Diguanyl_cyclase"/>
</dbReference>
<evidence type="ECO:0008006" key="6">
    <source>
        <dbReference type="Google" id="ProtNLM"/>
    </source>
</evidence>
<feature type="domain" description="GGDEF" evidence="3">
    <location>
        <begin position="260"/>
        <end position="391"/>
    </location>
</feature>
<dbReference type="CDD" id="cd01948">
    <property type="entry name" value="EAL"/>
    <property type="match status" value="1"/>
</dbReference>
<dbReference type="InterPro" id="IPR001633">
    <property type="entry name" value="EAL_dom"/>
</dbReference>
<dbReference type="InterPro" id="IPR052155">
    <property type="entry name" value="Biofilm_reg_signaling"/>
</dbReference>